<name>A0A482X999_LAOST</name>
<evidence type="ECO:0000259" key="1">
    <source>
        <dbReference type="Pfam" id="PF23672"/>
    </source>
</evidence>
<keyword evidence="3" id="KW-1185">Reference proteome</keyword>
<dbReference type="AlphaFoldDB" id="A0A482X999"/>
<organism evidence="2 3">
    <name type="scientific">Laodelphax striatellus</name>
    <name type="common">Small brown planthopper</name>
    <name type="synonym">Delphax striatella</name>
    <dbReference type="NCBI Taxonomy" id="195883"/>
    <lineage>
        <taxon>Eukaryota</taxon>
        <taxon>Metazoa</taxon>
        <taxon>Ecdysozoa</taxon>
        <taxon>Arthropoda</taxon>
        <taxon>Hexapoda</taxon>
        <taxon>Insecta</taxon>
        <taxon>Pterygota</taxon>
        <taxon>Neoptera</taxon>
        <taxon>Paraneoptera</taxon>
        <taxon>Hemiptera</taxon>
        <taxon>Auchenorrhyncha</taxon>
        <taxon>Fulgoroidea</taxon>
        <taxon>Delphacidae</taxon>
        <taxon>Criomorphinae</taxon>
        <taxon>Laodelphax</taxon>
    </lineage>
</organism>
<dbReference type="EMBL" id="QKKF02015239">
    <property type="protein sequence ID" value="RZF42323.1"/>
    <property type="molecule type" value="Genomic_DNA"/>
</dbReference>
<evidence type="ECO:0000313" key="2">
    <source>
        <dbReference type="EMBL" id="RZF42323.1"/>
    </source>
</evidence>
<proteinExistence type="predicted"/>
<evidence type="ECO:0000313" key="3">
    <source>
        <dbReference type="Proteomes" id="UP000291343"/>
    </source>
</evidence>
<dbReference type="InterPro" id="IPR055577">
    <property type="entry name" value="DUF7153"/>
</dbReference>
<dbReference type="Proteomes" id="UP000291343">
    <property type="component" value="Unassembled WGS sequence"/>
</dbReference>
<sequence>MYNFHLTLGSRKHSVYKLGAEFTMVTLDNQLGSYIEKKVKISMWKNNYDQIPKLCMKIKIQCNLSSTVLFPVVHFSEDRESLKTCLSDEHTLGEDFVLHQGVYREVRSIKPEGCQMQNGGSHVIPSAHIGYILLGFKSLDKNFDQVMVDSWKDWTGARHIYMYLPDDLGLARISFYHREAPDSLNMFMYLVLVECHNITNRDRQIRLLDFAQRMRVERMSGYISVYGQTAND</sequence>
<dbReference type="InParanoid" id="A0A482X999"/>
<feature type="domain" description="DUF7153" evidence="1">
    <location>
        <begin position="57"/>
        <end position="227"/>
    </location>
</feature>
<dbReference type="PANTHER" id="PTHR22198">
    <property type="entry name" value="FERM DOMAIN-CONTAINING PROTEIN"/>
    <property type="match status" value="1"/>
</dbReference>
<accession>A0A482X999</accession>
<dbReference type="PANTHER" id="PTHR22198:SF1">
    <property type="entry name" value="FERM DOMAIN-CONTAINING PROTEIN"/>
    <property type="match status" value="1"/>
</dbReference>
<dbReference type="Pfam" id="PF23672">
    <property type="entry name" value="DUF7153"/>
    <property type="match status" value="1"/>
</dbReference>
<comment type="caution">
    <text evidence="2">The sequence shown here is derived from an EMBL/GenBank/DDBJ whole genome shotgun (WGS) entry which is preliminary data.</text>
</comment>
<dbReference type="OrthoDB" id="6381584at2759"/>
<protein>
    <recommendedName>
        <fullName evidence="1">DUF7153 domain-containing protein</fullName>
    </recommendedName>
</protein>
<reference evidence="2 3" key="1">
    <citation type="journal article" date="2017" name="Gigascience">
        <title>Genome sequence of the small brown planthopper, Laodelphax striatellus.</title>
        <authorList>
            <person name="Zhu J."/>
            <person name="Jiang F."/>
            <person name="Wang X."/>
            <person name="Yang P."/>
            <person name="Bao Y."/>
            <person name="Zhao W."/>
            <person name="Wang W."/>
            <person name="Lu H."/>
            <person name="Wang Q."/>
            <person name="Cui N."/>
            <person name="Li J."/>
            <person name="Chen X."/>
            <person name="Luo L."/>
            <person name="Yu J."/>
            <person name="Kang L."/>
            <person name="Cui F."/>
        </authorList>
    </citation>
    <scope>NUCLEOTIDE SEQUENCE [LARGE SCALE GENOMIC DNA]</scope>
    <source>
        <strain evidence="2">Lst14</strain>
    </source>
</reference>
<gene>
    <name evidence="2" type="ORF">LSTR_LSTR003941</name>
</gene>